<dbReference type="PANTHER" id="PTHR22748:SF6">
    <property type="entry name" value="DNA-(APURINIC OR APYRIMIDINIC SITE) ENDONUCLEASE"/>
    <property type="match status" value="1"/>
</dbReference>
<evidence type="ECO:0000256" key="6">
    <source>
        <dbReference type="PIRSR" id="PIRSR604808-3"/>
    </source>
</evidence>
<protein>
    <submittedName>
        <fullName evidence="8">Exodeoxyribonuclease III</fullName>
    </submittedName>
    <submittedName>
        <fullName evidence="9">Exodeoxyribonuclease_III</fullName>
    </submittedName>
</protein>
<dbReference type="GO" id="GO:0003677">
    <property type="term" value="F:DNA binding"/>
    <property type="evidence" value="ECO:0007669"/>
    <property type="project" value="InterPro"/>
</dbReference>
<evidence type="ECO:0000256" key="3">
    <source>
        <dbReference type="ARBA" id="ARBA00022801"/>
    </source>
</evidence>
<dbReference type="PANTHER" id="PTHR22748">
    <property type="entry name" value="AP ENDONUCLEASE"/>
    <property type="match status" value="1"/>
</dbReference>
<dbReference type="Proteomes" id="UP001642409">
    <property type="component" value="Unassembled WGS sequence"/>
</dbReference>
<feature type="binding site" evidence="5">
    <location>
        <position position="183"/>
    </location>
    <ligand>
        <name>Mg(2+)</name>
        <dbReference type="ChEBI" id="CHEBI:18420"/>
        <label>1</label>
    </ligand>
</feature>
<evidence type="ECO:0000313" key="9">
    <source>
        <dbReference type="EMBL" id="CAL5992754.1"/>
    </source>
</evidence>
<keyword evidence="2 5" id="KW-0479">Metal-binding</keyword>
<keyword evidence="4 5" id="KW-0460">Magnesium</keyword>
<feature type="binding site" evidence="5">
    <location>
        <position position="61"/>
    </location>
    <ligand>
        <name>Mg(2+)</name>
        <dbReference type="ChEBI" id="CHEBI:18420"/>
        <label>1</label>
    </ligand>
</feature>
<keyword evidence="5" id="KW-0464">Manganese</keyword>
<gene>
    <name evidence="9" type="ORF">HINF_LOCUS12734</name>
    <name evidence="8" type="ORF">HINF_LOCUS17265</name>
</gene>
<dbReference type="EMBL" id="CATOUU010000440">
    <property type="protein sequence ID" value="CAI9929620.1"/>
    <property type="molecule type" value="Genomic_DNA"/>
</dbReference>
<dbReference type="InterPro" id="IPR004808">
    <property type="entry name" value="AP_endonuc_1"/>
</dbReference>
<evidence type="ECO:0000256" key="1">
    <source>
        <dbReference type="ARBA" id="ARBA00007092"/>
    </source>
</evidence>
<evidence type="ECO:0000313" key="8">
    <source>
        <dbReference type="EMBL" id="CAI9929620.1"/>
    </source>
</evidence>
<dbReference type="Pfam" id="PF03372">
    <property type="entry name" value="Exo_endo_phos"/>
    <property type="match status" value="1"/>
</dbReference>
<dbReference type="InterPro" id="IPR020847">
    <property type="entry name" value="AP_endonuclease_F1_BS"/>
</dbReference>
<dbReference type="GO" id="GO:0008081">
    <property type="term" value="F:phosphoric diester hydrolase activity"/>
    <property type="evidence" value="ECO:0007669"/>
    <property type="project" value="TreeGrafter"/>
</dbReference>
<evidence type="ECO:0000256" key="5">
    <source>
        <dbReference type="PIRSR" id="PIRSR604808-2"/>
    </source>
</evidence>
<comment type="cofactor">
    <cofactor evidence="5">
        <name>Mg(2+)</name>
        <dbReference type="ChEBI" id="CHEBI:18420"/>
    </cofactor>
    <cofactor evidence="5">
        <name>Mn(2+)</name>
        <dbReference type="ChEBI" id="CHEBI:29035"/>
    </cofactor>
    <text evidence="5">Probably binds two magnesium or manganese ions per subunit.</text>
</comment>
<feature type="site" description="Transition state stabilizer" evidence="6">
    <location>
        <position position="185"/>
    </location>
</feature>
<dbReference type="InterPro" id="IPR036691">
    <property type="entry name" value="Endo/exonu/phosph_ase_sf"/>
</dbReference>
<evidence type="ECO:0000259" key="7">
    <source>
        <dbReference type="Pfam" id="PF03372"/>
    </source>
</evidence>
<dbReference type="SUPFAM" id="SSF56219">
    <property type="entry name" value="DNase I-like"/>
    <property type="match status" value="1"/>
</dbReference>
<dbReference type="GO" id="GO:0006284">
    <property type="term" value="P:base-excision repair"/>
    <property type="evidence" value="ECO:0007669"/>
    <property type="project" value="TreeGrafter"/>
</dbReference>
<feature type="binding site" evidence="5">
    <location>
        <position position="185"/>
    </location>
    <ligand>
        <name>Mg(2+)</name>
        <dbReference type="ChEBI" id="CHEBI:18420"/>
        <label>1</label>
    </ligand>
</feature>
<dbReference type="GO" id="GO:0005634">
    <property type="term" value="C:nucleus"/>
    <property type="evidence" value="ECO:0007669"/>
    <property type="project" value="TreeGrafter"/>
</dbReference>
<comment type="similarity">
    <text evidence="1">Belongs to the DNA repair enzymes AP/ExoA family.</text>
</comment>
<keyword evidence="10" id="KW-1185">Reference proteome</keyword>
<dbReference type="InterPro" id="IPR005135">
    <property type="entry name" value="Endo/exonuclease/phosphatase"/>
</dbReference>
<dbReference type="GO" id="GO:0046872">
    <property type="term" value="F:metal ion binding"/>
    <property type="evidence" value="ECO:0007669"/>
    <property type="project" value="UniProtKB-KW"/>
</dbReference>
<evidence type="ECO:0000256" key="2">
    <source>
        <dbReference type="ARBA" id="ARBA00022723"/>
    </source>
</evidence>
<dbReference type="PROSITE" id="PS00726">
    <property type="entry name" value="AP_NUCLEASE_F1_1"/>
    <property type="match status" value="1"/>
</dbReference>
<reference evidence="9 10" key="2">
    <citation type="submission" date="2024-07" db="EMBL/GenBank/DDBJ databases">
        <authorList>
            <person name="Akdeniz Z."/>
        </authorList>
    </citation>
    <scope>NUCLEOTIDE SEQUENCE [LARGE SCALE GENOMIC DNA]</scope>
</reference>
<dbReference type="EMBL" id="CAXDID020000029">
    <property type="protein sequence ID" value="CAL5992754.1"/>
    <property type="molecule type" value="Genomic_DNA"/>
</dbReference>
<evidence type="ECO:0000313" key="10">
    <source>
        <dbReference type="Proteomes" id="UP001642409"/>
    </source>
</evidence>
<feature type="domain" description="Endonuclease/exonuclease/phosphatase" evidence="7">
    <location>
        <begin position="30"/>
        <end position="261"/>
    </location>
</feature>
<proteinExistence type="inferred from homology"/>
<comment type="caution">
    <text evidence="8">The sequence shown here is derived from an EMBL/GenBank/DDBJ whole genome shotgun (WGS) entry which is preliminary data.</text>
</comment>
<keyword evidence="3" id="KW-0378">Hydrolase</keyword>
<reference evidence="8" key="1">
    <citation type="submission" date="2023-06" db="EMBL/GenBank/DDBJ databases">
        <authorList>
            <person name="Kurt Z."/>
        </authorList>
    </citation>
    <scope>NUCLEOTIDE SEQUENCE</scope>
</reference>
<dbReference type="AlphaFoldDB" id="A0AA86TUR8"/>
<accession>A0AA86TUR8</accession>
<dbReference type="GO" id="GO:0008311">
    <property type="term" value="F:double-stranded DNA 3'-5' DNA exonuclease activity"/>
    <property type="evidence" value="ECO:0007669"/>
    <property type="project" value="TreeGrafter"/>
</dbReference>
<organism evidence="8">
    <name type="scientific">Hexamita inflata</name>
    <dbReference type="NCBI Taxonomy" id="28002"/>
    <lineage>
        <taxon>Eukaryota</taxon>
        <taxon>Metamonada</taxon>
        <taxon>Diplomonadida</taxon>
        <taxon>Hexamitidae</taxon>
        <taxon>Hexamitinae</taxon>
        <taxon>Hexamita</taxon>
    </lineage>
</organism>
<dbReference type="Gene3D" id="3.60.10.10">
    <property type="entry name" value="Endonuclease/exonuclease/phosphatase"/>
    <property type="match status" value="1"/>
</dbReference>
<dbReference type="GO" id="GO:0003906">
    <property type="term" value="F:DNA-(apurinic or apyrimidinic site) endonuclease activity"/>
    <property type="evidence" value="ECO:0007669"/>
    <property type="project" value="TreeGrafter"/>
</dbReference>
<sequence>MNNQLQKSAQIVFIEQNWIVNKDENNIRIISFNINELNPSKLQKFETILKNESPDIICLQETKCSTEYLKDIIYNIFQNYKLYYGEAKDFGNNLYQYGTAILIKKNIPFKYVNVKNLLQQWSNVQDIIDQGRIVIVEIAHIILINVYVPYSRRDRDFRDFFDCFLRDFVKDQYPNRPLIITGDFNSTDQEYDQKIYGCKHFEVANFHKLQEQCGLEKVQMEGVTIMGSKYASQIDHFLVRGVSCCNARVLTNYYDKDFSDHIPIAIDVEKQMRK</sequence>
<evidence type="ECO:0000256" key="4">
    <source>
        <dbReference type="ARBA" id="ARBA00022842"/>
    </source>
</evidence>
<name>A0AA86TUR8_9EUKA</name>
<feature type="binding site" evidence="5">
    <location>
        <position position="33"/>
    </location>
    <ligand>
        <name>Mg(2+)</name>
        <dbReference type="ChEBI" id="CHEBI:18420"/>
        <label>1</label>
    </ligand>
</feature>